<dbReference type="SUPFAM" id="SSF57903">
    <property type="entry name" value="FYVE/PHD zinc finger"/>
    <property type="match status" value="1"/>
</dbReference>
<feature type="compositionally biased region" description="Basic and acidic residues" evidence="11">
    <location>
        <begin position="302"/>
        <end position="318"/>
    </location>
</feature>
<feature type="compositionally biased region" description="Basic and acidic residues" evidence="11">
    <location>
        <begin position="326"/>
        <end position="340"/>
    </location>
</feature>
<keyword evidence="5" id="KW-0863">Zinc-finger</keyword>
<evidence type="ECO:0000256" key="9">
    <source>
        <dbReference type="ARBA" id="ARBA00037151"/>
    </source>
</evidence>
<dbReference type="GO" id="GO:0031398">
    <property type="term" value="P:positive regulation of protein ubiquitination"/>
    <property type="evidence" value="ECO:0007669"/>
    <property type="project" value="TreeGrafter"/>
</dbReference>
<sequence length="421" mass="46815">MILRVFFQTDPPQCRLSCFRSKSPDDCGIVECDHVVNALPENQAHQVKQQSCKNTKSLVVTTEPHCDAIQKTREKTEAKATSIKERERDSLMKCKPESLPPEKRKRTVEDFKQFCSFVLAYAGYIPTPKEESPWTPTSSSSPHSQAKGGGDSSDGWTSAHSDLHTIQTFVHKARVSKGKGLPRLNSDGTLLEKMRLKDSLYDSSSSSNTTSKSERKKEKKLKKLSNTIGSSASIGTFGQEKGSRIKSSKSTKAAKVLKKLKSSAQSETDSEGVPSLGLVVPRGPGQGSEDGYMARLDFNDSGEMKVEDQSSSEKKESELAESFEEDSTREADRSSSERETWIADEDIMVESGDDSWDLITCYCRKPFAGRPMIECNQCGIWVHLSCAKIKKSNVPDIFYCHKCKDVRIDRRSGPKKDVEKV</sequence>
<feature type="non-terminal residue" evidence="13">
    <location>
        <position position="1"/>
    </location>
</feature>
<evidence type="ECO:0000256" key="1">
    <source>
        <dbReference type="ARBA" id="ARBA00004123"/>
    </source>
</evidence>
<dbReference type="GO" id="GO:0005737">
    <property type="term" value="C:cytoplasm"/>
    <property type="evidence" value="ECO:0007669"/>
    <property type="project" value="UniProtKB-SubCell"/>
</dbReference>
<keyword evidence="8" id="KW-0539">Nucleus</keyword>
<dbReference type="Gene3D" id="3.30.40.10">
    <property type="entry name" value="Zinc/RING finger domain, C3HC4 (zinc finger)"/>
    <property type="match status" value="1"/>
</dbReference>
<organism evidence="13 14">
    <name type="scientific">Polypterus senegalus</name>
    <name type="common">Senegal bichir</name>
    <dbReference type="NCBI Taxonomy" id="55291"/>
    <lineage>
        <taxon>Eukaryota</taxon>
        <taxon>Metazoa</taxon>
        <taxon>Chordata</taxon>
        <taxon>Craniata</taxon>
        <taxon>Vertebrata</taxon>
        <taxon>Euteleostomi</taxon>
        <taxon>Actinopterygii</taxon>
        <taxon>Polypteriformes</taxon>
        <taxon>Polypteridae</taxon>
        <taxon>Polypterus</taxon>
    </lineage>
</organism>
<dbReference type="InterPro" id="IPR001965">
    <property type="entry name" value="Znf_PHD"/>
</dbReference>
<feature type="compositionally biased region" description="Low complexity" evidence="11">
    <location>
        <begin position="201"/>
        <end position="211"/>
    </location>
</feature>
<dbReference type="PANTHER" id="PTHR14571:SF8">
    <property type="entry name" value="PHD FINGER PROTEIN 23"/>
    <property type="match status" value="1"/>
</dbReference>
<evidence type="ECO:0000313" key="14">
    <source>
        <dbReference type="Proteomes" id="UP000886611"/>
    </source>
</evidence>
<feature type="region of interest" description="Disordered" evidence="11">
    <location>
        <begin position="129"/>
        <end position="159"/>
    </location>
</feature>
<feature type="compositionally biased region" description="Low complexity" evidence="11">
    <location>
        <begin position="133"/>
        <end position="142"/>
    </location>
</feature>
<dbReference type="CDD" id="cd15631">
    <property type="entry name" value="PHD_PHF23"/>
    <property type="match status" value="1"/>
</dbReference>
<dbReference type="AlphaFoldDB" id="A0A8X8BVZ0"/>
<feature type="compositionally biased region" description="Polar residues" evidence="11">
    <location>
        <begin position="227"/>
        <end position="236"/>
    </location>
</feature>
<dbReference type="PROSITE" id="PS01359">
    <property type="entry name" value="ZF_PHD_1"/>
    <property type="match status" value="1"/>
</dbReference>
<feature type="region of interest" description="Disordered" evidence="11">
    <location>
        <begin position="199"/>
        <end position="340"/>
    </location>
</feature>
<accession>A0A8X8BVZ0</accession>
<dbReference type="InterPro" id="IPR019787">
    <property type="entry name" value="Znf_PHD-finger"/>
</dbReference>
<evidence type="ECO:0000256" key="4">
    <source>
        <dbReference type="ARBA" id="ARBA00022723"/>
    </source>
</evidence>
<dbReference type="InterPro" id="IPR011011">
    <property type="entry name" value="Znf_FYVE_PHD"/>
</dbReference>
<reference evidence="13 14" key="1">
    <citation type="journal article" date="2021" name="Cell">
        <title>Tracing the genetic footprints of vertebrate landing in non-teleost ray-finned fishes.</title>
        <authorList>
            <person name="Bi X."/>
            <person name="Wang K."/>
            <person name="Yang L."/>
            <person name="Pan H."/>
            <person name="Jiang H."/>
            <person name="Wei Q."/>
            <person name="Fang M."/>
            <person name="Yu H."/>
            <person name="Zhu C."/>
            <person name="Cai Y."/>
            <person name="He Y."/>
            <person name="Gan X."/>
            <person name="Zeng H."/>
            <person name="Yu D."/>
            <person name="Zhu Y."/>
            <person name="Jiang H."/>
            <person name="Qiu Q."/>
            <person name="Yang H."/>
            <person name="Zhang Y.E."/>
            <person name="Wang W."/>
            <person name="Zhu M."/>
            <person name="He S."/>
            <person name="Zhang G."/>
        </authorList>
    </citation>
    <scope>NUCLEOTIDE SEQUENCE [LARGE SCALE GENOMIC DNA]</scope>
    <source>
        <strain evidence="13">Bchr_013</strain>
    </source>
</reference>
<keyword evidence="14" id="KW-1185">Reference proteome</keyword>
<comment type="similarity">
    <text evidence="10">Belongs to the PHF23 family.</text>
</comment>
<keyword evidence="7" id="KW-0072">Autophagy</keyword>
<gene>
    <name evidence="13" type="primary">Phf23b</name>
    <name evidence="13" type="ORF">GTO96_0014421</name>
</gene>
<comment type="caution">
    <text evidence="13">The sequence shown here is derived from an EMBL/GenBank/DDBJ whole genome shotgun (WGS) entry which is preliminary data.</text>
</comment>
<keyword evidence="6" id="KW-0862">Zinc</keyword>
<evidence type="ECO:0000256" key="8">
    <source>
        <dbReference type="ARBA" id="ARBA00023242"/>
    </source>
</evidence>
<evidence type="ECO:0000256" key="3">
    <source>
        <dbReference type="ARBA" id="ARBA00022490"/>
    </source>
</evidence>
<keyword evidence="3" id="KW-0963">Cytoplasm</keyword>
<dbReference type="PANTHER" id="PTHR14571">
    <property type="entry name" value="HISTONE-LYSINE N-METHYLTRANSFERASE SET-26-RELATED"/>
    <property type="match status" value="1"/>
</dbReference>
<comment type="function">
    <text evidence="9">Acts as a negative regulator of autophagy.</text>
</comment>
<keyword evidence="4" id="KW-0479">Metal-binding</keyword>
<feature type="non-terminal residue" evidence="13">
    <location>
        <position position="421"/>
    </location>
</feature>
<feature type="domain" description="Zinc finger PHD-type" evidence="12">
    <location>
        <begin position="360"/>
        <end position="404"/>
    </location>
</feature>
<evidence type="ECO:0000259" key="12">
    <source>
        <dbReference type="SMART" id="SM00249"/>
    </source>
</evidence>
<evidence type="ECO:0000256" key="2">
    <source>
        <dbReference type="ARBA" id="ARBA00004496"/>
    </source>
</evidence>
<evidence type="ECO:0000256" key="5">
    <source>
        <dbReference type="ARBA" id="ARBA00022771"/>
    </source>
</evidence>
<dbReference type="GO" id="GO:1902902">
    <property type="term" value="P:negative regulation of autophagosome assembly"/>
    <property type="evidence" value="ECO:0007669"/>
    <property type="project" value="TreeGrafter"/>
</dbReference>
<name>A0A8X8BVZ0_POLSE</name>
<dbReference type="GO" id="GO:0008270">
    <property type="term" value="F:zinc ion binding"/>
    <property type="evidence" value="ECO:0007669"/>
    <property type="project" value="UniProtKB-KW"/>
</dbReference>
<dbReference type="InterPro" id="IPR019786">
    <property type="entry name" value="Zinc_finger_PHD-type_CS"/>
</dbReference>
<dbReference type="Proteomes" id="UP000886611">
    <property type="component" value="Unassembled WGS sequence"/>
</dbReference>
<evidence type="ECO:0000256" key="11">
    <source>
        <dbReference type="SAM" id="MobiDB-lite"/>
    </source>
</evidence>
<evidence type="ECO:0000256" key="10">
    <source>
        <dbReference type="ARBA" id="ARBA00037988"/>
    </source>
</evidence>
<dbReference type="Pfam" id="PF13831">
    <property type="entry name" value="PHD_2"/>
    <property type="match status" value="1"/>
</dbReference>
<dbReference type="InterPro" id="IPR013083">
    <property type="entry name" value="Znf_RING/FYVE/PHD"/>
</dbReference>
<dbReference type="GO" id="GO:1901097">
    <property type="term" value="P:negative regulation of autophagosome maturation"/>
    <property type="evidence" value="ECO:0007669"/>
    <property type="project" value="TreeGrafter"/>
</dbReference>
<proteinExistence type="inferred from homology"/>
<dbReference type="GO" id="GO:0005634">
    <property type="term" value="C:nucleus"/>
    <property type="evidence" value="ECO:0007669"/>
    <property type="project" value="UniProtKB-SubCell"/>
</dbReference>
<comment type="subcellular location">
    <subcellularLocation>
        <location evidence="2">Cytoplasm</location>
    </subcellularLocation>
    <subcellularLocation>
        <location evidence="1">Nucleus</location>
    </subcellularLocation>
</comment>
<evidence type="ECO:0000313" key="13">
    <source>
        <dbReference type="EMBL" id="KAG2468166.1"/>
    </source>
</evidence>
<dbReference type="EMBL" id="JAATIS010000485">
    <property type="protein sequence ID" value="KAG2468166.1"/>
    <property type="molecule type" value="Genomic_DNA"/>
</dbReference>
<evidence type="ECO:0000256" key="6">
    <source>
        <dbReference type="ARBA" id="ARBA00022833"/>
    </source>
</evidence>
<dbReference type="GO" id="GO:0006914">
    <property type="term" value="P:autophagy"/>
    <property type="evidence" value="ECO:0007669"/>
    <property type="project" value="UniProtKB-KW"/>
</dbReference>
<feature type="region of interest" description="Disordered" evidence="11">
    <location>
        <begin position="73"/>
        <end position="105"/>
    </location>
</feature>
<evidence type="ECO:0000256" key="7">
    <source>
        <dbReference type="ARBA" id="ARBA00023006"/>
    </source>
</evidence>
<dbReference type="SMART" id="SM00249">
    <property type="entry name" value="PHD"/>
    <property type="match status" value="1"/>
</dbReference>
<protein>
    <submittedName>
        <fullName evidence="13">PF23B protein</fullName>
    </submittedName>
</protein>